<evidence type="ECO:0000256" key="2">
    <source>
        <dbReference type="ARBA" id="ARBA00023002"/>
    </source>
</evidence>
<evidence type="ECO:0000256" key="1">
    <source>
        <dbReference type="ARBA" id="ARBA00007118"/>
    </source>
</evidence>
<sequence length="222" mass="23823">MSEALTGEDLAPYGWNGHAPEDWAPDLAAIKRAAAEPEILPLLSARWSPRAFADVDLSLDDLAPVFEAARWAPSANNQQPWVFVAASRSEDPEGFERLANCLLPGNRRWAPRAPVLMLAAARTLRPDGKPIGTALYDLGLAVGMMSVQATAEGLWLHQMAGFDAGVATGTLGLPEDVQPVAMIAIGPIGDAAELPEDLRGREISARERQPRDAFVHRGRFGG</sequence>
<dbReference type="HOGENOM" id="CLU_070764_6_0_5"/>
<evidence type="ECO:0000313" key="4">
    <source>
        <dbReference type="EMBL" id="AFK52350.1"/>
    </source>
</evidence>
<dbReference type="SUPFAM" id="SSF55469">
    <property type="entry name" value="FMN-dependent nitroreductase-like"/>
    <property type="match status" value="1"/>
</dbReference>
<dbReference type="EMBL" id="CP003236">
    <property type="protein sequence ID" value="AFK52350.1"/>
    <property type="molecule type" value="Genomic_DNA"/>
</dbReference>
<dbReference type="PATRIC" id="fig|1110502.3.peg.527"/>
<dbReference type="PANTHER" id="PTHR43673">
    <property type="entry name" value="NAD(P)H NITROREDUCTASE YDGI-RELATED"/>
    <property type="match status" value="1"/>
</dbReference>
<dbReference type="Gene3D" id="3.40.109.10">
    <property type="entry name" value="NADH Oxidase"/>
    <property type="match status" value="1"/>
</dbReference>
<protein>
    <submittedName>
        <fullName evidence="4">Nitroreductase</fullName>
    </submittedName>
</protein>
<proteinExistence type="inferred from homology"/>
<dbReference type="CDD" id="cd02138">
    <property type="entry name" value="TdsD-like"/>
    <property type="match status" value="1"/>
</dbReference>
<accession>I3THW2</accession>
<gene>
    <name evidence="4" type="ordered locus">TMO_0511</name>
</gene>
<dbReference type="STRING" id="1110502.TMO_0511"/>
<evidence type="ECO:0000313" key="5">
    <source>
        <dbReference type="Proteomes" id="UP000005258"/>
    </source>
</evidence>
<organism evidence="4 5">
    <name type="scientific">Tistrella mobilis (strain KA081020-065)</name>
    <dbReference type="NCBI Taxonomy" id="1110502"/>
    <lineage>
        <taxon>Bacteria</taxon>
        <taxon>Pseudomonadati</taxon>
        <taxon>Pseudomonadota</taxon>
        <taxon>Alphaproteobacteria</taxon>
        <taxon>Geminicoccales</taxon>
        <taxon>Geminicoccaceae</taxon>
        <taxon>Tistrella</taxon>
    </lineage>
</organism>
<dbReference type="eggNOG" id="COG0778">
    <property type="taxonomic scope" value="Bacteria"/>
</dbReference>
<dbReference type="KEGG" id="tmo:TMO_0511"/>
<comment type="similarity">
    <text evidence="1">Belongs to the nitroreductase family.</text>
</comment>
<keyword evidence="5" id="KW-1185">Reference proteome</keyword>
<dbReference type="PANTHER" id="PTHR43673:SF10">
    <property type="entry name" value="NADH DEHYDROGENASE_NAD(P)H NITROREDUCTASE XCC3605-RELATED"/>
    <property type="match status" value="1"/>
</dbReference>
<dbReference type="RefSeq" id="WP_014744030.1">
    <property type="nucleotide sequence ID" value="NC_017956.1"/>
</dbReference>
<reference evidence="4 5" key="1">
    <citation type="journal article" date="2012" name="J. Am. Chem. Soc.">
        <title>Bacterial biosynthesis and maturation of the didemnin anti-cancer agents.</title>
        <authorList>
            <person name="Xu Y."/>
            <person name="Kersten R.D."/>
            <person name="Nam S.J."/>
            <person name="Lu L."/>
            <person name="Al-Suwailem A.M."/>
            <person name="Zheng H."/>
            <person name="Fenical W."/>
            <person name="Dorrestein P.C."/>
            <person name="Moore B.S."/>
            <person name="Qian P.Y."/>
        </authorList>
    </citation>
    <scope>NUCLEOTIDE SEQUENCE [LARGE SCALE GENOMIC DNA]</scope>
    <source>
        <strain evidence="4 5">KA081020-065</strain>
    </source>
</reference>
<keyword evidence="2" id="KW-0560">Oxidoreductase</keyword>
<dbReference type="InterPro" id="IPR000415">
    <property type="entry name" value="Nitroreductase-like"/>
</dbReference>
<dbReference type="Pfam" id="PF00881">
    <property type="entry name" value="Nitroreductase"/>
    <property type="match status" value="1"/>
</dbReference>
<evidence type="ECO:0000259" key="3">
    <source>
        <dbReference type="Pfam" id="PF00881"/>
    </source>
</evidence>
<feature type="domain" description="Nitroreductase" evidence="3">
    <location>
        <begin position="44"/>
        <end position="102"/>
    </location>
</feature>
<name>I3THW2_TISMK</name>
<dbReference type="AlphaFoldDB" id="I3THW2"/>
<dbReference type="GO" id="GO:0016491">
    <property type="term" value="F:oxidoreductase activity"/>
    <property type="evidence" value="ECO:0007669"/>
    <property type="project" value="UniProtKB-KW"/>
</dbReference>
<dbReference type="Proteomes" id="UP000005258">
    <property type="component" value="Chromosome"/>
</dbReference>
<dbReference type="InterPro" id="IPR029479">
    <property type="entry name" value="Nitroreductase"/>
</dbReference>